<dbReference type="InterPro" id="IPR040357">
    <property type="entry name" value="Vma22/CCDC115"/>
</dbReference>
<dbReference type="STRING" id="1509407.A0A0L1J294"/>
<dbReference type="EMBL" id="JNOM01000138">
    <property type="protein sequence ID" value="KNG85874.1"/>
    <property type="molecule type" value="Genomic_DNA"/>
</dbReference>
<reference evidence="3 4" key="1">
    <citation type="submission" date="2014-06" db="EMBL/GenBank/DDBJ databases">
        <title>The Genome of the Aflatoxigenic Filamentous Fungus Aspergillus nomius.</title>
        <authorList>
            <person name="Moore M.G."/>
            <person name="Shannon B.M."/>
            <person name="Brian M.M."/>
        </authorList>
    </citation>
    <scope>NUCLEOTIDE SEQUENCE [LARGE SCALE GENOMIC DNA]</scope>
    <source>
        <strain evidence="3 4">NRRL 13137</strain>
    </source>
</reference>
<dbReference type="AlphaFoldDB" id="A0A0L1J294"/>
<sequence>MAQIPTPPASRHGSESPETEHKQPPGVDSSGLLRSLDALLERYLHLLDRHQKLQAELATTLSSGFLSLAQANYTCPPGRRYGADYYDERMKATRRVAFNANERGVIRELELPPSSTKDVEASSVGESSDEFTKRGDYGRIFTIKQATGGSAEEPSEWIGGESQSHSSNASTLECEGPERKRDPKAGDSTTSSDNPGAQEPAETKLDLRGRSPVLPTPLDGGPLPELASVMVEMQAVEKEVKRVREKIDQA</sequence>
<evidence type="ECO:0000313" key="3">
    <source>
        <dbReference type="EMBL" id="KNG85874.1"/>
    </source>
</evidence>
<feature type="compositionally biased region" description="Basic and acidic residues" evidence="2">
    <location>
        <begin position="176"/>
        <end position="185"/>
    </location>
</feature>
<dbReference type="PANTHER" id="PTHR31996:SF2">
    <property type="entry name" value="COILED-COIL DOMAIN-CONTAINING PROTEIN 115"/>
    <property type="match status" value="1"/>
</dbReference>
<dbReference type="Pfam" id="PF21730">
    <property type="entry name" value="Vma22_CCDC115"/>
    <property type="match status" value="1"/>
</dbReference>
<evidence type="ECO:0000256" key="1">
    <source>
        <dbReference type="ARBA" id="ARBA00093634"/>
    </source>
</evidence>
<protein>
    <recommendedName>
        <fullName evidence="1">Vacuolar ATPase assembly protein VMA22</fullName>
    </recommendedName>
</protein>
<proteinExistence type="predicted"/>
<feature type="region of interest" description="Disordered" evidence="2">
    <location>
        <begin position="112"/>
        <end position="131"/>
    </location>
</feature>
<feature type="region of interest" description="Disordered" evidence="2">
    <location>
        <begin position="145"/>
        <end position="225"/>
    </location>
</feature>
<dbReference type="GO" id="GO:0070072">
    <property type="term" value="P:vacuolar proton-transporting V-type ATPase complex assembly"/>
    <property type="evidence" value="ECO:0007669"/>
    <property type="project" value="InterPro"/>
</dbReference>
<keyword evidence="4" id="KW-1185">Reference proteome</keyword>
<feature type="compositionally biased region" description="Basic and acidic residues" evidence="2">
    <location>
        <begin position="12"/>
        <end position="23"/>
    </location>
</feature>
<dbReference type="Proteomes" id="UP000037505">
    <property type="component" value="Unassembled WGS sequence"/>
</dbReference>
<organism evidence="3 4">
    <name type="scientific">Aspergillus nomiae NRRL (strain ATCC 15546 / NRRL 13137 / CBS 260.88 / M93)</name>
    <dbReference type="NCBI Taxonomy" id="1509407"/>
    <lineage>
        <taxon>Eukaryota</taxon>
        <taxon>Fungi</taxon>
        <taxon>Dikarya</taxon>
        <taxon>Ascomycota</taxon>
        <taxon>Pezizomycotina</taxon>
        <taxon>Eurotiomycetes</taxon>
        <taxon>Eurotiomycetidae</taxon>
        <taxon>Eurotiales</taxon>
        <taxon>Aspergillaceae</taxon>
        <taxon>Aspergillus</taxon>
        <taxon>Aspergillus subgen. Circumdati</taxon>
    </lineage>
</organism>
<dbReference type="OrthoDB" id="408631at2759"/>
<dbReference type="PANTHER" id="PTHR31996">
    <property type="entry name" value="COILED-COIL DOMAIN-CONTAINING PROTEIN 115"/>
    <property type="match status" value="1"/>
</dbReference>
<name>A0A0L1J294_ASPN3</name>
<dbReference type="GeneID" id="26805453"/>
<comment type="caution">
    <text evidence="3">The sequence shown here is derived from an EMBL/GenBank/DDBJ whole genome shotgun (WGS) entry which is preliminary data.</text>
</comment>
<dbReference type="GO" id="GO:0051082">
    <property type="term" value="F:unfolded protein binding"/>
    <property type="evidence" value="ECO:0007669"/>
    <property type="project" value="TreeGrafter"/>
</dbReference>
<evidence type="ECO:0000313" key="4">
    <source>
        <dbReference type="Proteomes" id="UP000037505"/>
    </source>
</evidence>
<accession>A0A0L1J294</accession>
<evidence type="ECO:0000256" key="2">
    <source>
        <dbReference type="SAM" id="MobiDB-lite"/>
    </source>
</evidence>
<feature type="region of interest" description="Disordered" evidence="2">
    <location>
        <begin position="1"/>
        <end position="31"/>
    </location>
</feature>
<feature type="compositionally biased region" description="Polar residues" evidence="2">
    <location>
        <begin position="161"/>
        <end position="171"/>
    </location>
</feature>
<dbReference type="GO" id="GO:1990871">
    <property type="term" value="C:Vma12-Vma22 assembly complex"/>
    <property type="evidence" value="ECO:0007669"/>
    <property type="project" value="TreeGrafter"/>
</dbReference>
<gene>
    <name evidence="3" type="ORF">ANOM_003649</name>
</gene>
<dbReference type="RefSeq" id="XP_015406797.1">
    <property type="nucleotide sequence ID" value="XM_015548906.1"/>
</dbReference>